<proteinExistence type="predicted"/>
<sequence>MDSFPCVCVQPFKSPSCQLGPASNENYDRLGRRERRNHNQNLKPRDPTRYW</sequence>
<gene>
    <name evidence="2" type="ORF">APZ42_001545</name>
</gene>
<protein>
    <submittedName>
        <fullName evidence="2">Uncharacterized protein</fullName>
    </submittedName>
</protein>
<feature type="region of interest" description="Disordered" evidence="1">
    <location>
        <begin position="18"/>
        <end position="51"/>
    </location>
</feature>
<keyword evidence="3" id="KW-1185">Reference proteome</keyword>
<evidence type="ECO:0000313" key="2">
    <source>
        <dbReference type="EMBL" id="KZS01709.1"/>
    </source>
</evidence>
<dbReference type="Proteomes" id="UP000076858">
    <property type="component" value="Unassembled WGS sequence"/>
</dbReference>
<evidence type="ECO:0000313" key="3">
    <source>
        <dbReference type="Proteomes" id="UP000076858"/>
    </source>
</evidence>
<evidence type="ECO:0000256" key="1">
    <source>
        <dbReference type="SAM" id="MobiDB-lite"/>
    </source>
</evidence>
<accession>A0A164IWQ1</accession>
<reference evidence="2 3" key="1">
    <citation type="submission" date="2016-03" db="EMBL/GenBank/DDBJ databases">
        <title>EvidentialGene: Evidence-directed Construction of Genes on Genomes.</title>
        <authorList>
            <person name="Gilbert D.G."/>
            <person name="Choi J.-H."/>
            <person name="Mockaitis K."/>
            <person name="Colbourne J."/>
            <person name="Pfrender M."/>
        </authorList>
    </citation>
    <scope>NUCLEOTIDE SEQUENCE [LARGE SCALE GENOMIC DNA]</scope>
    <source>
        <strain evidence="2 3">Xinb3</strain>
        <tissue evidence="2">Complete organism</tissue>
    </source>
</reference>
<organism evidence="2 3">
    <name type="scientific">Daphnia magna</name>
    <dbReference type="NCBI Taxonomy" id="35525"/>
    <lineage>
        <taxon>Eukaryota</taxon>
        <taxon>Metazoa</taxon>
        <taxon>Ecdysozoa</taxon>
        <taxon>Arthropoda</taxon>
        <taxon>Crustacea</taxon>
        <taxon>Branchiopoda</taxon>
        <taxon>Diplostraca</taxon>
        <taxon>Cladocera</taxon>
        <taxon>Anomopoda</taxon>
        <taxon>Daphniidae</taxon>
        <taxon>Daphnia</taxon>
    </lineage>
</organism>
<dbReference type="EMBL" id="LRGB01006271">
    <property type="protein sequence ID" value="KZS01709.1"/>
    <property type="molecule type" value="Genomic_DNA"/>
</dbReference>
<comment type="caution">
    <text evidence="2">The sequence shown here is derived from an EMBL/GenBank/DDBJ whole genome shotgun (WGS) entry which is preliminary data.</text>
</comment>
<dbReference type="AlphaFoldDB" id="A0A164IWQ1"/>
<name>A0A164IWQ1_9CRUS</name>